<comment type="caution">
    <text evidence="7">The sequence shown here is derived from an EMBL/GenBank/DDBJ whole genome shotgun (WGS) entry which is preliminary data.</text>
</comment>
<feature type="transmembrane region" description="Helical" evidence="6">
    <location>
        <begin position="123"/>
        <end position="140"/>
    </location>
</feature>
<dbReference type="EMBL" id="WIWF01000121">
    <property type="protein sequence ID" value="MQT76997.1"/>
    <property type="molecule type" value="Genomic_DNA"/>
</dbReference>
<evidence type="ECO:0000256" key="5">
    <source>
        <dbReference type="ARBA" id="ARBA00023136"/>
    </source>
</evidence>
<feature type="transmembrane region" description="Helical" evidence="6">
    <location>
        <begin position="174"/>
        <end position="197"/>
    </location>
</feature>
<organism evidence="7 10">
    <name type="scientific">Pseudomonas helleri</name>
    <dbReference type="NCBI Taxonomy" id="1608996"/>
    <lineage>
        <taxon>Bacteria</taxon>
        <taxon>Pseudomonadati</taxon>
        <taxon>Pseudomonadota</taxon>
        <taxon>Gammaproteobacteria</taxon>
        <taxon>Pseudomonadales</taxon>
        <taxon>Pseudomonadaceae</taxon>
        <taxon>Pseudomonas</taxon>
    </lineage>
</organism>
<keyword evidence="3 6" id="KW-0812">Transmembrane</keyword>
<evidence type="ECO:0000313" key="11">
    <source>
        <dbReference type="Proteomes" id="UP000466863"/>
    </source>
</evidence>
<evidence type="ECO:0000313" key="9">
    <source>
        <dbReference type="EMBL" id="MQU45151.1"/>
    </source>
</evidence>
<dbReference type="InterPro" id="IPR002797">
    <property type="entry name" value="Polysacc_synth"/>
</dbReference>
<evidence type="ECO:0000256" key="1">
    <source>
        <dbReference type="ARBA" id="ARBA00004651"/>
    </source>
</evidence>
<comment type="subcellular location">
    <subcellularLocation>
        <location evidence="1">Cell membrane</location>
        <topology evidence="1">Multi-pass membrane protein</topology>
    </subcellularLocation>
</comment>
<evidence type="ECO:0000256" key="6">
    <source>
        <dbReference type="SAM" id="Phobius"/>
    </source>
</evidence>
<feature type="transmembrane region" description="Helical" evidence="6">
    <location>
        <begin position="256"/>
        <end position="275"/>
    </location>
</feature>
<feature type="transmembrane region" description="Helical" evidence="6">
    <location>
        <begin position="287"/>
        <end position="310"/>
    </location>
</feature>
<gene>
    <name evidence="8" type="ORF">GHO27_05400</name>
    <name evidence="9" type="ORF">GHO28_22015</name>
    <name evidence="7" type="ORF">GHO37_22280</name>
</gene>
<evidence type="ECO:0000256" key="2">
    <source>
        <dbReference type="ARBA" id="ARBA00022475"/>
    </source>
</evidence>
<dbReference type="InterPro" id="IPR050833">
    <property type="entry name" value="Poly_Biosynth_Transport"/>
</dbReference>
<dbReference type="EMBL" id="WIVU01000007">
    <property type="protein sequence ID" value="MQU05114.1"/>
    <property type="molecule type" value="Genomic_DNA"/>
</dbReference>
<dbReference type="Proteomes" id="UP000447574">
    <property type="component" value="Unassembled WGS sequence"/>
</dbReference>
<feature type="transmembrane region" description="Helical" evidence="6">
    <location>
        <begin position="229"/>
        <end position="250"/>
    </location>
</feature>
<feature type="transmembrane region" description="Helical" evidence="6">
    <location>
        <begin position="360"/>
        <end position="382"/>
    </location>
</feature>
<accession>A0A6A7ZEX7</accession>
<keyword evidence="2" id="KW-1003">Cell membrane</keyword>
<dbReference type="PANTHER" id="PTHR30250:SF11">
    <property type="entry name" value="O-ANTIGEN TRANSPORTER-RELATED"/>
    <property type="match status" value="1"/>
</dbReference>
<dbReference type="AlphaFoldDB" id="A0A6A7ZEX7"/>
<dbReference type="Proteomes" id="UP000466863">
    <property type="component" value="Unassembled WGS sequence"/>
</dbReference>
<feature type="transmembrane region" description="Helical" evidence="6">
    <location>
        <begin position="147"/>
        <end position="168"/>
    </location>
</feature>
<sequence>MCRQRHEMILQLKNVSLLFSAQLVSYLIPILEVPILARALGVEDYGHILLVQTVALLCSLFVEYGFSLSGSRQVALCSEDKSRLSKIYNQVTSAKIMLTCSMVLISLIIIFVSRVDVEPLTALWGYIYFIAFGFSSVWLFQGLEKITFPIVFEVCLRFVGLLVLFIFVSQPEDAGKALMIMSSFALLNTLVGFYLVYKVVGCFSLELKGGIAQIKDGFHGFLYKSSNNIMLSAGPALVGAMCGQAAVAKFAPAEKIIKASVGLVGPVLIGLYPYLSRKLLQSTSVNLKFSSFIVLGLFFAGVVGASIIYFLGEYLIGLMLGPGFEEAIVILRIFVFIIPFRMMNQAMGLTVFMPLGRDRVLSSLLMFFSVFSLLLAALLSYVFELKGIVYGLVFSEVVFSLALVLFALNIKQVENHVC</sequence>
<evidence type="ECO:0000313" key="8">
    <source>
        <dbReference type="EMBL" id="MQU05114.1"/>
    </source>
</evidence>
<feature type="transmembrane region" description="Helical" evidence="6">
    <location>
        <begin position="12"/>
        <end position="33"/>
    </location>
</feature>
<reference evidence="10 11" key="1">
    <citation type="submission" date="2019-10" db="EMBL/GenBank/DDBJ databases">
        <title>Evaluation of single-gene subtyping targets for Pseudomonas.</title>
        <authorList>
            <person name="Reichler S.J."/>
            <person name="Orsi R.H."/>
            <person name="Wiedmann M."/>
            <person name="Martin N.H."/>
            <person name="Murphy S.I."/>
        </authorList>
    </citation>
    <scope>NUCLEOTIDE SEQUENCE [LARGE SCALE GENOMIC DNA]</scope>
    <source>
        <strain evidence="8 12">FSL R10-1637</strain>
        <strain evidence="9 11">FSL R10-1876</strain>
        <strain evidence="7 10">FSL R10-2932</strain>
    </source>
</reference>
<feature type="transmembrane region" description="Helical" evidence="6">
    <location>
        <begin position="388"/>
        <end position="408"/>
    </location>
</feature>
<feature type="transmembrane region" description="Helical" evidence="6">
    <location>
        <begin position="45"/>
        <end position="66"/>
    </location>
</feature>
<evidence type="ECO:0000256" key="4">
    <source>
        <dbReference type="ARBA" id="ARBA00022989"/>
    </source>
</evidence>
<protein>
    <submittedName>
        <fullName evidence="7">Oligosaccharide flippase family protein</fullName>
    </submittedName>
</protein>
<feature type="transmembrane region" description="Helical" evidence="6">
    <location>
        <begin position="87"/>
        <end position="111"/>
    </location>
</feature>
<dbReference type="GO" id="GO:0005886">
    <property type="term" value="C:plasma membrane"/>
    <property type="evidence" value="ECO:0007669"/>
    <property type="project" value="UniProtKB-SubCell"/>
</dbReference>
<name>A0A6A7ZEX7_9PSED</name>
<feature type="transmembrane region" description="Helical" evidence="6">
    <location>
        <begin position="316"/>
        <end position="340"/>
    </location>
</feature>
<dbReference type="EMBL" id="WIVV01000140">
    <property type="protein sequence ID" value="MQU45151.1"/>
    <property type="molecule type" value="Genomic_DNA"/>
</dbReference>
<keyword evidence="4 6" id="KW-1133">Transmembrane helix</keyword>
<evidence type="ECO:0000313" key="12">
    <source>
        <dbReference type="Proteomes" id="UP000478064"/>
    </source>
</evidence>
<dbReference type="Proteomes" id="UP000478064">
    <property type="component" value="Unassembled WGS sequence"/>
</dbReference>
<dbReference type="PANTHER" id="PTHR30250">
    <property type="entry name" value="PST FAMILY PREDICTED COLANIC ACID TRANSPORTER"/>
    <property type="match status" value="1"/>
</dbReference>
<evidence type="ECO:0000313" key="7">
    <source>
        <dbReference type="EMBL" id="MQT76997.1"/>
    </source>
</evidence>
<evidence type="ECO:0000256" key="3">
    <source>
        <dbReference type="ARBA" id="ARBA00022692"/>
    </source>
</evidence>
<dbReference type="Pfam" id="PF01943">
    <property type="entry name" value="Polysacc_synt"/>
    <property type="match status" value="1"/>
</dbReference>
<proteinExistence type="predicted"/>
<evidence type="ECO:0000313" key="10">
    <source>
        <dbReference type="Proteomes" id="UP000447574"/>
    </source>
</evidence>
<keyword evidence="5 6" id="KW-0472">Membrane</keyword>